<name>A0ABP0GLP1_CLALP</name>
<keyword evidence="1" id="KW-0444">Lipid biosynthesis</keyword>
<dbReference type="PANTHER" id="PTHR22603:SF66">
    <property type="entry name" value="ETHANOLAMINE KINASE"/>
    <property type="match status" value="1"/>
</dbReference>
<dbReference type="Proteomes" id="UP001642483">
    <property type="component" value="Unassembled WGS sequence"/>
</dbReference>
<comment type="pathway">
    <text evidence="3">Phospholipid metabolism; phosphatidylethanolamine biosynthesis; phosphatidylethanolamine from ethanolamine: step 1/3.</text>
</comment>
<dbReference type="CDD" id="cd05157">
    <property type="entry name" value="ETNK_euk"/>
    <property type="match status" value="1"/>
</dbReference>
<dbReference type="EMBL" id="CAWYQH010000128">
    <property type="protein sequence ID" value="CAK8691923.1"/>
    <property type="molecule type" value="Genomic_DNA"/>
</dbReference>
<evidence type="ECO:0000313" key="8">
    <source>
        <dbReference type="Proteomes" id="UP001642483"/>
    </source>
</evidence>
<sequence>MGKDSAPVEAFRSSLGSPATFDYGYDNLADADIYEIRYTYDQPSALSSSFSSEIPITSANLVLGDLLTPSVAKSAETFVVDLNDFSSDRDLLIQSEIFKEANMSNFVSFQFCSRPRHGLSTSSRHINDFVAILDNGATRTPKMDAKVTTRGSFDSSLLTNSSSDDSSSDAPRSVTGWRKFGLLYVDVIKLPHVHEDLRLLAGELARVHSIPTKGDPPPKPTVFPLMRKFLAIAFASDSIIDGGLTVARKNEEQVLRKEVDELESCLTNLNSPIVFCHNDILLHNVIYNEHTEKISFIDYEYAGFNYQAYDIGNHFCEFAGIDDVDYNLYPGKDFQLKWLRHYLNAWYQYNFPDGCTDTSQMDDKVDILYKQVNKFALASHLTWGIWALVQAKYSTIDFDYKEYSKLRLDEYHRRKDDFLAL</sequence>
<gene>
    <name evidence="7" type="ORF">CVLEPA_LOCUS24675</name>
</gene>
<proteinExistence type="inferred from homology"/>
<dbReference type="Gene3D" id="3.90.1200.10">
    <property type="match status" value="1"/>
</dbReference>
<evidence type="ECO:0000313" key="7">
    <source>
        <dbReference type="EMBL" id="CAK8691923.1"/>
    </source>
</evidence>
<protein>
    <recommendedName>
        <fullName evidence="5">ethanolamine kinase</fullName>
        <ecNumber evidence="5">2.7.1.82</ecNumber>
    </recommendedName>
</protein>
<dbReference type="SUPFAM" id="SSF56112">
    <property type="entry name" value="Protein kinase-like (PK-like)"/>
    <property type="match status" value="1"/>
</dbReference>
<dbReference type="InterPro" id="IPR011009">
    <property type="entry name" value="Kinase-like_dom_sf"/>
</dbReference>
<keyword evidence="8" id="KW-1185">Reference proteome</keyword>
<comment type="similarity">
    <text evidence="4">Belongs to the choline/ethanolamine kinase family.</text>
</comment>
<evidence type="ECO:0000256" key="5">
    <source>
        <dbReference type="ARBA" id="ARBA00038874"/>
    </source>
</evidence>
<comment type="caution">
    <text evidence="7">The sequence shown here is derived from an EMBL/GenBank/DDBJ whole genome shotgun (WGS) entry which is preliminary data.</text>
</comment>
<organism evidence="7 8">
    <name type="scientific">Clavelina lepadiformis</name>
    <name type="common">Light-bulb sea squirt</name>
    <name type="synonym">Ascidia lepadiformis</name>
    <dbReference type="NCBI Taxonomy" id="159417"/>
    <lineage>
        <taxon>Eukaryota</taxon>
        <taxon>Metazoa</taxon>
        <taxon>Chordata</taxon>
        <taxon>Tunicata</taxon>
        <taxon>Ascidiacea</taxon>
        <taxon>Aplousobranchia</taxon>
        <taxon>Clavelinidae</taxon>
        <taxon>Clavelina</taxon>
    </lineage>
</organism>
<keyword evidence="1" id="KW-0443">Lipid metabolism</keyword>
<keyword evidence="2" id="KW-1208">Phospholipid metabolism</keyword>
<evidence type="ECO:0000256" key="6">
    <source>
        <dbReference type="SAM" id="MobiDB-lite"/>
    </source>
</evidence>
<feature type="compositionally biased region" description="Low complexity" evidence="6">
    <location>
        <begin position="153"/>
        <end position="169"/>
    </location>
</feature>
<feature type="region of interest" description="Disordered" evidence="6">
    <location>
        <begin position="153"/>
        <end position="173"/>
    </location>
</feature>
<keyword evidence="1" id="KW-0594">Phospholipid biosynthesis</keyword>
<dbReference type="PANTHER" id="PTHR22603">
    <property type="entry name" value="CHOLINE/ETHANOALAMINE KINASE"/>
    <property type="match status" value="1"/>
</dbReference>
<evidence type="ECO:0000256" key="1">
    <source>
        <dbReference type="ARBA" id="ARBA00023209"/>
    </source>
</evidence>
<evidence type="ECO:0000256" key="3">
    <source>
        <dbReference type="ARBA" id="ARBA00037883"/>
    </source>
</evidence>
<accession>A0ABP0GLP1</accession>
<reference evidence="7 8" key="1">
    <citation type="submission" date="2024-02" db="EMBL/GenBank/DDBJ databases">
        <authorList>
            <person name="Daric V."/>
            <person name="Darras S."/>
        </authorList>
    </citation>
    <scope>NUCLEOTIDE SEQUENCE [LARGE SCALE GENOMIC DNA]</scope>
</reference>
<evidence type="ECO:0000256" key="4">
    <source>
        <dbReference type="ARBA" id="ARBA00038211"/>
    </source>
</evidence>
<dbReference type="EC" id="2.7.1.82" evidence="5"/>
<dbReference type="Pfam" id="PF01633">
    <property type="entry name" value="Choline_kinase"/>
    <property type="match status" value="1"/>
</dbReference>
<evidence type="ECO:0000256" key="2">
    <source>
        <dbReference type="ARBA" id="ARBA00023264"/>
    </source>
</evidence>